<dbReference type="GO" id="GO:0016020">
    <property type="term" value="C:membrane"/>
    <property type="evidence" value="ECO:0007669"/>
    <property type="project" value="UniProtKB-SubCell"/>
</dbReference>
<keyword evidence="2 6" id="KW-0812">Transmembrane</keyword>
<dbReference type="AlphaFoldDB" id="A0AAI8WD85"/>
<evidence type="ECO:0000313" key="8">
    <source>
        <dbReference type="Proteomes" id="UP000509460"/>
    </source>
</evidence>
<reference evidence="7 8" key="1">
    <citation type="submission" date="2019-07" db="EMBL/GenBank/DDBJ databases">
        <title>antibiotic susceptibility of plant-derived lactic acid bacteria.</title>
        <authorList>
            <person name="Sugiyama M."/>
            <person name="Noda M."/>
        </authorList>
    </citation>
    <scope>NUCLEOTIDE SEQUENCE [LARGE SCALE GENOMIC DNA]</scope>
    <source>
        <strain evidence="7 8">15-1A</strain>
    </source>
</reference>
<gene>
    <name evidence="7" type="ORF">EM151A_0975</name>
</gene>
<feature type="transmembrane region" description="Helical" evidence="6">
    <location>
        <begin position="18"/>
        <end position="35"/>
    </location>
</feature>
<evidence type="ECO:0000313" key="7">
    <source>
        <dbReference type="EMBL" id="BBM14213.1"/>
    </source>
</evidence>
<keyword evidence="3 6" id="KW-1133">Transmembrane helix</keyword>
<feature type="transmembrane region" description="Helical" evidence="6">
    <location>
        <begin position="79"/>
        <end position="100"/>
    </location>
</feature>
<proteinExistence type="inferred from homology"/>
<comment type="subcellular location">
    <subcellularLocation>
        <location evidence="1">Membrane</location>
        <topology evidence="1">Multi-pass membrane protein</topology>
    </subcellularLocation>
</comment>
<name>A0AAI8WD85_ENTMU</name>
<dbReference type="EMBL" id="AP019810">
    <property type="protein sequence ID" value="BBM14213.1"/>
    <property type="molecule type" value="Genomic_DNA"/>
</dbReference>
<evidence type="ECO:0000256" key="2">
    <source>
        <dbReference type="ARBA" id="ARBA00022692"/>
    </source>
</evidence>
<sequence length="134" mass="15837">MFSKMEIFIHLFETEKELIHIFFLLILLDLFTGWLKAKVQRTWYSNLSWQGLWKKLSHFILLILTGVVDIVLSKNNVQLEFTLVQVFTTFLVLTEIGSILENMAETNLTKYFRQIIESIEQKLKKAANIQKIEK</sequence>
<keyword evidence="4 6" id="KW-0472">Membrane</keyword>
<organism evidence="7 8">
    <name type="scientific">Enterococcus mundtii</name>
    <dbReference type="NCBI Taxonomy" id="53346"/>
    <lineage>
        <taxon>Bacteria</taxon>
        <taxon>Bacillati</taxon>
        <taxon>Bacillota</taxon>
        <taxon>Bacilli</taxon>
        <taxon>Lactobacillales</taxon>
        <taxon>Enterococcaceae</taxon>
        <taxon>Enterococcus</taxon>
    </lineage>
</organism>
<evidence type="ECO:0000256" key="4">
    <source>
        <dbReference type="ARBA" id="ARBA00023136"/>
    </source>
</evidence>
<evidence type="ECO:0000256" key="1">
    <source>
        <dbReference type="ARBA" id="ARBA00004141"/>
    </source>
</evidence>
<dbReference type="InterPro" id="IPR006480">
    <property type="entry name" value="Phage_holin_4_1"/>
</dbReference>
<dbReference type="NCBIfam" id="TIGR01593">
    <property type="entry name" value="holin_tox_secr"/>
    <property type="match status" value="1"/>
</dbReference>
<feature type="transmembrane region" description="Helical" evidence="6">
    <location>
        <begin position="56"/>
        <end position="73"/>
    </location>
</feature>
<evidence type="ECO:0000256" key="3">
    <source>
        <dbReference type="ARBA" id="ARBA00022989"/>
    </source>
</evidence>
<evidence type="ECO:0000256" key="5">
    <source>
        <dbReference type="ARBA" id="ARBA00023600"/>
    </source>
</evidence>
<dbReference type="Proteomes" id="UP000509460">
    <property type="component" value="Chromosome"/>
</dbReference>
<comment type="similarity">
    <text evidence="5">Belongs to the bacteriophage holin family. Cp-1 holin subfamily.</text>
</comment>
<dbReference type="RefSeq" id="WP_023520259.1">
    <property type="nucleotide sequence ID" value="NZ_AP019810.1"/>
</dbReference>
<dbReference type="Pfam" id="PF05105">
    <property type="entry name" value="Phage_holin_4_1"/>
    <property type="match status" value="1"/>
</dbReference>
<evidence type="ECO:0000256" key="6">
    <source>
        <dbReference type="SAM" id="Phobius"/>
    </source>
</evidence>
<evidence type="ECO:0008006" key="9">
    <source>
        <dbReference type="Google" id="ProtNLM"/>
    </source>
</evidence>
<accession>A0AAI8WD85</accession>
<protein>
    <recommendedName>
        <fullName evidence="9">Holin</fullName>
    </recommendedName>
</protein>